<dbReference type="GO" id="GO:0017134">
    <property type="term" value="F:fibroblast growth factor binding"/>
    <property type="evidence" value="ECO:0007669"/>
    <property type="project" value="TreeGrafter"/>
</dbReference>
<dbReference type="Pfam" id="PF07714">
    <property type="entry name" value="PK_Tyr_Ser-Thr"/>
    <property type="match status" value="1"/>
</dbReference>
<dbReference type="GO" id="GO:0005007">
    <property type="term" value="F:fibroblast growth factor receptor activity"/>
    <property type="evidence" value="ECO:0007669"/>
    <property type="project" value="TreeGrafter"/>
</dbReference>
<dbReference type="PROSITE" id="PS50011">
    <property type="entry name" value="PROTEIN_KINASE_DOM"/>
    <property type="match status" value="1"/>
</dbReference>
<dbReference type="GO" id="GO:0005524">
    <property type="term" value="F:ATP binding"/>
    <property type="evidence" value="ECO:0007669"/>
    <property type="project" value="UniProtKB-UniRule"/>
</dbReference>
<evidence type="ECO:0000313" key="8">
    <source>
        <dbReference type="Proteomes" id="UP000424527"/>
    </source>
</evidence>
<accession>A0A6G0I2H2</accession>
<dbReference type="InterPro" id="IPR017441">
    <property type="entry name" value="Protein_kinase_ATP_BS"/>
</dbReference>
<evidence type="ECO:0000256" key="1">
    <source>
        <dbReference type="ARBA" id="ARBA00004479"/>
    </source>
</evidence>
<keyword evidence="5" id="KW-0472">Membrane</keyword>
<keyword evidence="5" id="KW-0812">Transmembrane</keyword>
<proteinExistence type="predicted"/>
<dbReference type="PROSITE" id="PS00107">
    <property type="entry name" value="PROTEIN_KINASE_ATP"/>
    <property type="match status" value="1"/>
</dbReference>
<dbReference type="GO" id="GO:0045597">
    <property type="term" value="P:positive regulation of cell differentiation"/>
    <property type="evidence" value="ECO:0007669"/>
    <property type="project" value="TreeGrafter"/>
</dbReference>
<comment type="caution">
    <text evidence="7">The sequence shown here is derived from an EMBL/GenBank/DDBJ whole genome shotgun (WGS) entry which is preliminary data.</text>
</comment>
<reference evidence="7 8" key="1">
    <citation type="submission" date="2019-07" db="EMBL/GenBank/DDBJ databases">
        <title>Chromosome genome assembly for large yellow croaker.</title>
        <authorList>
            <person name="Xiao S."/>
        </authorList>
    </citation>
    <scope>NUCLEOTIDE SEQUENCE [LARGE SCALE GENOMIC DNA]</scope>
    <source>
        <strain evidence="7">JMULYC20181020</strain>
        <tissue evidence="7">Muscle</tissue>
    </source>
</reference>
<gene>
    <name evidence="7" type="ORF">D5F01_LYC16971</name>
</gene>
<evidence type="ECO:0000256" key="4">
    <source>
        <dbReference type="PROSITE-ProRule" id="PRU10141"/>
    </source>
</evidence>
<dbReference type="InterPro" id="IPR001245">
    <property type="entry name" value="Ser-Thr/Tyr_kinase_cat_dom"/>
</dbReference>
<keyword evidence="5" id="KW-1133">Transmembrane helix</keyword>
<dbReference type="EMBL" id="REGW02000016">
    <property type="protein sequence ID" value="KAE8285513.1"/>
    <property type="molecule type" value="Genomic_DNA"/>
</dbReference>
<dbReference type="Gene3D" id="3.30.200.20">
    <property type="entry name" value="Phosphorylase Kinase, domain 1"/>
    <property type="match status" value="1"/>
</dbReference>
<keyword evidence="2 4" id="KW-0547">Nucleotide-binding</keyword>
<keyword evidence="7" id="KW-0675">Receptor</keyword>
<sequence length="221" mass="24605">MMRGSNLPAETLSDSLITRRWLNRRQRPATVPAALSDYLEIFIYCLGFFIIIIIPRPRQSSATVLRAEEERLQQPVYRPEASQEHPSEETGKTSVCLLFSCADKSAATTILAGVSEYELPYDPVWELPRDRYDLPKTKKIVSAASTAAQRLNKSVKGRVSCRLTLGKPLGEGCFGQVVLAEAVGVDKNKPTRLTKVAVKMLKADATEKDLSDLISEMEMMK</sequence>
<evidence type="ECO:0000259" key="6">
    <source>
        <dbReference type="PROSITE" id="PS50011"/>
    </source>
</evidence>
<comment type="subcellular location">
    <subcellularLocation>
        <location evidence="1">Membrane</location>
        <topology evidence="1">Single-pass type I membrane protein</topology>
    </subcellularLocation>
</comment>
<name>A0A6G0I2H2_LARCR</name>
<dbReference type="AlphaFoldDB" id="A0A6G0I2H2"/>
<evidence type="ECO:0000256" key="2">
    <source>
        <dbReference type="ARBA" id="ARBA00022741"/>
    </source>
</evidence>
<dbReference type="PANTHER" id="PTHR24416:SF131">
    <property type="entry name" value="FIBROBLAST GROWTH FACTOR RECEPTOR 1"/>
    <property type="match status" value="1"/>
</dbReference>
<feature type="binding site" evidence="4">
    <location>
        <position position="199"/>
    </location>
    <ligand>
        <name>ATP</name>
        <dbReference type="ChEBI" id="CHEBI:30616"/>
    </ligand>
</feature>
<dbReference type="InterPro" id="IPR000719">
    <property type="entry name" value="Prot_kinase_dom"/>
</dbReference>
<feature type="transmembrane region" description="Helical" evidence="5">
    <location>
        <begin position="29"/>
        <end position="54"/>
    </location>
</feature>
<evidence type="ECO:0000256" key="3">
    <source>
        <dbReference type="ARBA" id="ARBA00022840"/>
    </source>
</evidence>
<dbReference type="GO" id="GO:0005886">
    <property type="term" value="C:plasma membrane"/>
    <property type="evidence" value="ECO:0007669"/>
    <property type="project" value="TreeGrafter"/>
</dbReference>
<feature type="domain" description="Protein kinase" evidence="6">
    <location>
        <begin position="163"/>
        <end position="221"/>
    </location>
</feature>
<keyword evidence="3 4" id="KW-0067">ATP-binding</keyword>
<dbReference type="GO" id="GO:0043235">
    <property type="term" value="C:receptor complex"/>
    <property type="evidence" value="ECO:0007669"/>
    <property type="project" value="TreeGrafter"/>
</dbReference>
<dbReference type="PANTHER" id="PTHR24416">
    <property type="entry name" value="TYROSINE-PROTEIN KINASE RECEPTOR"/>
    <property type="match status" value="1"/>
</dbReference>
<dbReference type="InterPro" id="IPR050122">
    <property type="entry name" value="RTK"/>
</dbReference>
<organism evidence="7 8">
    <name type="scientific">Larimichthys crocea</name>
    <name type="common">Large yellow croaker</name>
    <name type="synonym">Pseudosciaena crocea</name>
    <dbReference type="NCBI Taxonomy" id="215358"/>
    <lineage>
        <taxon>Eukaryota</taxon>
        <taxon>Metazoa</taxon>
        <taxon>Chordata</taxon>
        <taxon>Craniata</taxon>
        <taxon>Vertebrata</taxon>
        <taxon>Euteleostomi</taxon>
        <taxon>Actinopterygii</taxon>
        <taxon>Neopterygii</taxon>
        <taxon>Teleostei</taxon>
        <taxon>Neoteleostei</taxon>
        <taxon>Acanthomorphata</taxon>
        <taxon>Eupercaria</taxon>
        <taxon>Sciaenidae</taxon>
        <taxon>Larimichthys</taxon>
    </lineage>
</organism>
<dbReference type="InterPro" id="IPR011009">
    <property type="entry name" value="Kinase-like_dom_sf"/>
</dbReference>
<protein>
    <submittedName>
        <fullName evidence="7">Fibroblast growth factor receptor 1</fullName>
    </submittedName>
</protein>
<keyword evidence="8" id="KW-1185">Reference proteome</keyword>
<evidence type="ECO:0000256" key="5">
    <source>
        <dbReference type="SAM" id="Phobius"/>
    </source>
</evidence>
<evidence type="ECO:0000313" key="7">
    <source>
        <dbReference type="EMBL" id="KAE8285513.1"/>
    </source>
</evidence>
<dbReference type="SUPFAM" id="SSF56112">
    <property type="entry name" value="Protein kinase-like (PK-like)"/>
    <property type="match status" value="1"/>
</dbReference>
<dbReference type="Proteomes" id="UP000424527">
    <property type="component" value="Unassembled WGS sequence"/>
</dbReference>